<dbReference type="PANTHER" id="PTHR30287:SF2">
    <property type="entry name" value="BLL1001 PROTEIN"/>
    <property type="match status" value="1"/>
</dbReference>
<feature type="transmembrane region" description="Helical" evidence="6">
    <location>
        <begin position="349"/>
        <end position="368"/>
    </location>
</feature>
<keyword evidence="4 6" id="KW-1133">Transmembrane helix</keyword>
<evidence type="ECO:0000256" key="3">
    <source>
        <dbReference type="ARBA" id="ARBA00022692"/>
    </source>
</evidence>
<feature type="transmembrane region" description="Helical" evidence="6">
    <location>
        <begin position="712"/>
        <end position="732"/>
    </location>
</feature>
<keyword evidence="9" id="KW-1185">Reference proteome</keyword>
<evidence type="ECO:0000259" key="7">
    <source>
        <dbReference type="Pfam" id="PF02687"/>
    </source>
</evidence>
<name>A0ABQ0BZQ7_9FIRM</name>
<feature type="transmembrane region" description="Helical" evidence="6">
    <location>
        <begin position="253"/>
        <end position="274"/>
    </location>
</feature>
<evidence type="ECO:0000256" key="6">
    <source>
        <dbReference type="SAM" id="Phobius"/>
    </source>
</evidence>
<feature type="transmembrane region" description="Helical" evidence="6">
    <location>
        <begin position="424"/>
        <end position="442"/>
    </location>
</feature>
<accession>A0ABQ0BZQ7</accession>
<evidence type="ECO:0000256" key="5">
    <source>
        <dbReference type="ARBA" id="ARBA00023136"/>
    </source>
</evidence>
<feature type="domain" description="ABC3 transporter permease C-terminal" evidence="7">
    <location>
        <begin position="670"/>
        <end position="776"/>
    </location>
</feature>
<feature type="transmembrane region" description="Helical" evidence="6">
    <location>
        <begin position="663"/>
        <end position="682"/>
    </location>
</feature>
<protein>
    <submittedName>
        <fullName evidence="8">ABC transporter permease</fullName>
    </submittedName>
</protein>
<feature type="transmembrane region" description="Helical" evidence="6">
    <location>
        <begin position="307"/>
        <end position="329"/>
    </location>
</feature>
<dbReference type="EMBL" id="BAABZQ010000001">
    <property type="protein sequence ID" value="GAA6501996.1"/>
    <property type="molecule type" value="Genomic_DNA"/>
</dbReference>
<keyword evidence="5 6" id="KW-0472">Membrane</keyword>
<dbReference type="InterPro" id="IPR038766">
    <property type="entry name" value="Membrane_comp_ABC_pdt"/>
</dbReference>
<proteinExistence type="predicted"/>
<dbReference type="Proteomes" id="UP001600941">
    <property type="component" value="Unassembled WGS sequence"/>
</dbReference>
<reference evidence="8 9" key="1">
    <citation type="submission" date="2024-04" db="EMBL/GenBank/DDBJ databases">
        <title>Defined microbial consortia suppress multidrug-resistant proinflammatory Enterobacteriaceae via ecological control.</title>
        <authorList>
            <person name="Furuichi M."/>
            <person name="Kawaguchi T."/>
            <person name="Pust M."/>
            <person name="Yasuma K."/>
            <person name="Plichta D."/>
            <person name="Hasegawa N."/>
            <person name="Ohya T."/>
            <person name="Bhattarai S."/>
            <person name="Sasajima S."/>
            <person name="Aoto Y."/>
            <person name="Tuganbaev T."/>
            <person name="Yaginuma M."/>
            <person name="Ueda M."/>
            <person name="Okahashi N."/>
            <person name="Amafuji K."/>
            <person name="Kiridooshi Y."/>
            <person name="Sugita K."/>
            <person name="Strazar M."/>
            <person name="Skelly A."/>
            <person name="Suda W."/>
            <person name="Hattori M."/>
            <person name="Nakamoto N."/>
            <person name="Caballero S."/>
            <person name="Norman J."/>
            <person name="Olle B."/>
            <person name="Tanoue T."/>
            <person name="Arita M."/>
            <person name="Bucci V."/>
            <person name="Atarashi K."/>
            <person name="Xavier R."/>
            <person name="Honda K."/>
        </authorList>
    </citation>
    <scope>NUCLEOTIDE SEQUENCE [LARGE SCALE GENOMIC DNA]</scope>
    <source>
        <strain evidence="9">k34-0107-D12</strain>
    </source>
</reference>
<dbReference type="PANTHER" id="PTHR30287">
    <property type="entry name" value="MEMBRANE COMPONENT OF PREDICTED ABC SUPERFAMILY METABOLITE UPTAKE TRANSPORTER"/>
    <property type="match status" value="1"/>
</dbReference>
<evidence type="ECO:0000313" key="9">
    <source>
        <dbReference type="Proteomes" id="UP001600941"/>
    </source>
</evidence>
<evidence type="ECO:0000313" key="8">
    <source>
        <dbReference type="EMBL" id="GAA6501996.1"/>
    </source>
</evidence>
<comment type="caution">
    <text evidence="8">The sequence shown here is derived from an EMBL/GenBank/DDBJ whole genome shotgun (WGS) entry which is preliminary data.</text>
</comment>
<evidence type="ECO:0000256" key="4">
    <source>
        <dbReference type="ARBA" id="ARBA00022989"/>
    </source>
</evidence>
<evidence type="ECO:0000256" key="2">
    <source>
        <dbReference type="ARBA" id="ARBA00022475"/>
    </source>
</evidence>
<feature type="transmembrane region" description="Helical" evidence="6">
    <location>
        <begin position="759"/>
        <end position="779"/>
    </location>
</feature>
<feature type="transmembrane region" description="Helical" evidence="6">
    <location>
        <begin position="20"/>
        <end position="49"/>
    </location>
</feature>
<dbReference type="InterPro" id="IPR003838">
    <property type="entry name" value="ABC3_permease_C"/>
</dbReference>
<comment type="subcellular location">
    <subcellularLocation>
        <location evidence="1">Cell membrane</location>
        <topology evidence="1">Multi-pass membrane protein</topology>
    </subcellularLocation>
</comment>
<dbReference type="Pfam" id="PF02687">
    <property type="entry name" value="FtsX"/>
    <property type="match status" value="2"/>
</dbReference>
<dbReference type="RefSeq" id="WP_227209827.1">
    <property type="nucleotide sequence ID" value="NZ_BAABZQ010000001.1"/>
</dbReference>
<keyword evidence="2" id="KW-1003">Cell membrane</keyword>
<evidence type="ECO:0000256" key="1">
    <source>
        <dbReference type="ARBA" id="ARBA00004651"/>
    </source>
</evidence>
<feature type="domain" description="ABC3 transporter permease C-terminal" evidence="7">
    <location>
        <begin position="261"/>
        <end position="369"/>
    </location>
</feature>
<keyword evidence="3 6" id="KW-0812">Transmembrane</keyword>
<sequence>MLYRILKKDLLRRKGVNVILFLFITIATIFLASSVNNILVVSSAISYYMEFSGVPDVNFILKGDTEKEKTEEWLDDGAKDVKEYGDSSMIALNDQNMKIIKNGKKKEYAAAGTSVYLAAAGMEYCKVFDLDGKPFSLKKGEAALTRDAMERNHLESGDKISISVGKTERKLTVSEQIKDAAFGSDMVGMNRIIVSEEDYETFLKDENAENIRMFCVMTDKAAEFVRDLNNQDFTTVLSTVSKSMYKMIYSFDMIMAALLILVGICLILIALLVLRFTLVFTMEEEYREIGIMKAVGFRNFAVKKVYLLKYLVLVTAGTVVGFAASIPVSRAMVASVSRNMIMEDSGSNLWVNFICSGCIVLLVMLFCYTSTGKLDKISAISAIRSGKTGERFKRRAGIRLNRRGKMSVPMFLGLNDMLTHMRRYLVLMITFCISFVLITIPLNTINTMRSREMVVKFALDPDSAVYVRRIEKASEGNYRYKDDLLAGMQRVEQEMKAKGYDAELTGIPFYFLKISKDGVVSDQKLLVLQNLGQNNDYLHYDKGEAPRLENEIALSETVLKQNKWNIGDWVDVNIGSKEKRLLITGTYSDYMQMGQSGRMNPVIDMKEEMMADYWNILVDMKTDKTQKELAADLKKDFPQYEWDDAQSLVDQNVGGIQDSLAKLLLPMTGLLCAIIMLITALMEKLFIVREKGEIAMMKSVGFRNRSIRRWQILRMVWVVLVSMIAAVPLSLLSNRFMLRPIFAIMGADVEIQVVPWQVYGVYPGILMVGIIAATIFATGKVKQIHIREMNNIE</sequence>
<organism evidence="8 9">
    <name type="scientific">Blautia parvula</name>
    <dbReference type="NCBI Taxonomy" id="2877527"/>
    <lineage>
        <taxon>Bacteria</taxon>
        <taxon>Bacillati</taxon>
        <taxon>Bacillota</taxon>
        <taxon>Clostridia</taxon>
        <taxon>Lachnospirales</taxon>
        <taxon>Lachnospiraceae</taxon>
        <taxon>Blautia</taxon>
    </lineage>
</organism>
<gene>
    <name evidence="8" type="ORF">K340107D12_48120</name>
</gene>